<dbReference type="InterPro" id="IPR029058">
    <property type="entry name" value="AB_hydrolase_fold"/>
</dbReference>
<keyword evidence="4" id="KW-1185">Reference proteome</keyword>
<evidence type="ECO:0000259" key="1">
    <source>
        <dbReference type="Pfam" id="PF00561"/>
    </source>
</evidence>
<dbReference type="InterPro" id="IPR050266">
    <property type="entry name" value="AB_hydrolase_sf"/>
</dbReference>
<organism evidence="3">
    <name type="scientific">Candidatus Enterococcus mansonii</name>
    <dbReference type="NCBI Taxonomy" id="1834181"/>
    <lineage>
        <taxon>Bacteria</taxon>
        <taxon>Bacillati</taxon>
        <taxon>Bacillota</taxon>
        <taxon>Bacilli</taxon>
        <taxon>Lactobacillales</taxon>
        <taxon>Enterococcaceae</taxon>
        <taxon>Enterococcus</taxon>
    </lineage>
</organism>
<sequence length="265" mass="30248">MYYSNKEADIYYKIIGEGKPLLILHGFSIDHRGLQGILEESTSLKTKYKRIYIDLPGMGKSNVHNKDMNADNLLTILIEFVHKVIGERSFSILGYSYGGYLALGLIKKLPTKIKKAVLLAPVVKAENSSRTLPEKHVNKVESFDVDNQLVFEQYKHAVVNITEASYKNYLTEIQPGLSVGDQEFQKSFQRDGYKLAFEERLLLNDATCERLIILGKQDDVVGYEDVTKHRKKLLNSRIILLDNAGHNLQLDERDVIRKELSIFLT</sequence>
<dbReference type="EMBL" id="NGLE01000001">
    <property type="protein sequence ID" value="OTO10468.1"/>
    <property type="molecule type" value="Genomic_DNA"/>
</dbReference>
<evidence type="ECO:0000313" key="3">
    <source>
        <dbReference type="EMBL" id="OTO10468.1"/>
    </source>
</evidence>
<comment type="caution">
    <text evidence="3">The sequence shown here is derived from an EMBL/GenBank/DDBJ whole genome shotgun (WGS) entry which is preliminary data.</text>
</comment>
<reference evidence="2 4" key="2">
    <citation type="submission" date="2018-07" db="EMBL/GenBank/DDBJ databases">
        <title>The Genome Sequence of Enterococcus sp. DIV0659b.</title>
        <authorList>
            <consortium name="The Broad Institute Genomics Platform"/>
            <consortium name="The Broad Institute Genomic Center for Infectious Diseases"/>
            <person name="Earl A."/>
            <person name="Manson A."/>
            <person name="Schwartman J."/>
            <person name="Gilmore M."/>
            <person name="Abouelleil A."/>
            <person name="Cao P."/>
            <person name="Chapman S."/>
            <person name="Cusick C."/>
            <person name="Shea T."/>
            <person name="Young S."/>
            <person name="Neafsey D."/>
            <person name="Nusbaum C."/>
            <person name="Birren B."/>
        </authorList>
    </citation>
    <scope>NUCLEOTIDE SEQUENCE [LARGE SCALE GENOMIC DNA]</scope>
    <source>
        <strain evidence="2 4">4G2_DIV0659</strain>
    </source>
</reference>
<dbReference type="RefSeq" id="WP_086330088.1">
    <property type="nucleotide sequence ID" value="NZ_NGLE02000001.1"/>
</dbReference>
<dbReference type="SUPFAM" id="SSF53474">
    <property type="entry name" value="alpha/beta-Hydrolases"/>
    <property type="match status" value="1"/>
</dbReference>
<name>A0A242CK31_9ENTE</name>
<accession>A0A242CK31</accession>
<dbReference type="STRING" id="1834181.A5880_001152"/>
<protein>
    <recommendedName>
        <fullName evidence="1">AB hydrolase-1 domain-containing protein</fullName>
    </recommendedName>
</protein>
<dbReference type="Proteomes" id="UP000195139">
    <property type="component" value="Unassembled WGS sequence"/>
</dbReference>
<dbReference type="InterPro" id="IPR000073">
    <property type="entry name" value="AB_hydrolase_1"/>
</dbReference>
<dbReference type="OrthoDB" id="9805423at2"/>
<dbReference type="Pfam" id="PF00561">
    <property type="entry name" value="Abhydrolase_1"/>
    <property type="match status" value="1"/>
</dbReference>
<dbReference type="PANTHER" id="PTHR43798">
    <property type="entry name" value="MONOACYLGLYCEROL LIPASE"/>
    <property type="match status" value="1"/>
</dbReference>
<evidence type="ECO:0000313" key="2">
    <source>
        <dbReference type="EMBL" id="MEI5992537.1"/>
    </source>
</evidence>
<gene>
    <name evidence="2" type="ORF">A5880_000059</name>
    <name evidence="3" type="ORF">A5880_001152</name>
</gene>
<dbReference type="PANTHER" id="PTHR43798:SF6">
    <property type="entry name" value="HYDROLASE, PUTATIVE (AFU_ORTHOLOGUE AFUA_4G13070)-RELATED"/>
    <property type="match status" value="1"/>
</dbReference>
<dbReference type="Gene3D" id="3.40.50.1820">
    <property type="entry name" value="alpha/beta hydrolase"/>
    <property type="match status" value="1"/>
</dbReference>
<proteinExistence type="predicted"/>
<reference evidence="3" key="1">
    <citation type="submission" date="2017-05" db="EMBL/GenBank/DDBJ databases">
        <title>The Genome Sequence of Enterococcus sp. 4G2_DIV0659.</title>
        <authorList>
            <consortium name="The Broad Institute Genomics Platform"/>
            <consortium name="The Broad Institute Genomic Center for Infectious Diseases"/>
            <person name="Earl A."/>
            <person name="Manson A."/>
            <person name="Schwartman J."/>
            <person name="Gilmore M."/>
            <person name="Abouelleil A."/>
            <person name="Cao P."/>
            <person name="Chapman S."/>
            <person name="Cusick C."/>
            <person name="Shea T."/>
            <person name="Young S."/>
            <person name="Neafsey D."/>
            <person name="Nusbaum C."/>
            <person name="Birren B."/>
        </authorList>
    </citation>
    <scope>NUCLEOTIDE SEQUENCE [LARGE SCALE GENOMIC DNA]</scope>
    <source>
        <strain evidence="3">4G2_DIV0659</strain>
    </source>
</reference>
<dbReference type="EMBL" id="NGLE02000001">
    <property type="protein sequence ID" value="MEI5992537.1"/>
    <property type="molecule type" value="Genomic_DNA"/>
</dbReference>
<evidence type="ECO:0000313" key="4">
    <source>
        <dbReference type="Proteomes" id="UP000195139"/>
    </source>
</evidence>
<dbReference type="PRINTS" id="PR00111">
    <property type="entry name" value="ABHYDROLASE"/>
</dbReference>
<feature type="domain" description="AB hydrolase-1" evidence="1">
    <location>
        <begin position="19"/>
        <end position="252"/>
    </location>
</feature>
<dbReference type="AlphaFoldDB" id="A0A242CK31"/>